<dbReference type="InterPro" id="IPR041698">
    <property type="entry name" value="Methyltransf_25"/>
</dbReference>
<evidence type="ECO:0000313" key="4">
    <source>
        <dbReference type="Proteomes" id="UP000256794"/>
    </source>
</evidence>
<evidence type="ECO:0000256" key="1">
    <source>
        <dbReference type="ARBA" id="ARBA00022679"/>
    </source>
</evidence>
<dbReference type="Proteomes" id="UP000256794">
    <property type="component" value="Unassembled WGS sequence"/>
</dbReference>
<proteinExistence type="predicted"/>
<dbReference type="Gene3D" id="3.40.50.150">
    <property type="entry name" value="Vaccinia Virus protein VP39"/>
    <property type="match status" value="1"/>
</dbReference>
<dbReference type="GO" id="GO:0016740">
    <property type="term" value="F:transferase activity"/>
    <property type="evidence" value="ECO:0007669"/>
    <property type="project" value="UniProtKB-KW"/>
</dbReference>
<keyword evidence="1" id="KW-0808">Transferase</keyword>
<comment type="caution">
    <text evidence="3">The sequence shown here is derived from an EMBL/GenBank/DDBJ whole genome shotgun (WGS) entry which is preliminary data.</text>
</comment>
<keyword evidence="4" id="KW-1185">Reference proteome</keyword>
<organism evidence="3 4">
    <name type="scientific">Paracoccus versutus</name>
    <name type="common">Thiobacillus versutus</name>
    <dbReference type="NCBI Taxonomy" id="34007"/>
    <lineage>
        <taxon>Bacteria</taxon>
        <taxon>Pseudomonadati</taxon>
        <taxon>Pseudomonadota</taxon>
        <taxon>Alphaproteobacteria</taxon>
        <taxon>Rhodobacterales</taxon>
        <taxon>Paracoccaceae</taxon>
        <taxon>Paracoccus</taxon>
    </lineage>
</organism>
<dbReference type="InterPro" id="IPR029063">
    <property type="entry name" value="SAM-dependent_MTases_sf"/>
</dbReference>
<dbReference type="SUPFAM" id="SSF53335">
    <property type="entry name" value="S-adenosyl-L-methionine-dependent methyltransferases"/>
    <property type="match status" value="1"/>
</dbReference>
<dbReference type="EMBL" id="QUMX01000019">
    <property type="protein sequence ID" value="REG45814.1"/>
    <property type="molecule type" value="Genomic_DNA"/>
</dbReference>
<gene>
    <name evidence="3" type="ORF">ATH84_101982</name>
</gene>
<reference evidence="3 4" key="1">
    <citation type="submission" date="2018-08" db="EMBL/GenBank/DDBJ databases">
        <title>Genomic Encyclopedia of Archaeal and Bacterial Type Strains, Phase II (KMG-II): from individual species to whole genera.</title>
        <authorList>
            <person name="Goeker M."/>
        </authorList>
    </citation>
    <scope>NUCLEOTIDE SEQUENCE [LARGE SCALE GENOMIC DNA]</scope>
    <source>
        <strain evidence="3 4">DSM 582</strain>
    </source>
</reference>
<dbReference type="PANTHER" id="PTHR43861">
    <property type="entry name" value="TRANS-ACONITATE 2-METHYLTRANSFERASE-RELATED"/>
    <property type="match status" value="1"/>
</dbReference>
<dbReference type="CDD" id="cd02440">
    <property type="entry name" value="AdoMet_MTases"/>
    <property type="match status" value="1"/>
</dbReference>
<accession>A0AAQ0KLP5</accession>
<dbReference type="RefSeq" id="WP_052095818.1">
    <property type="nucleotide sequence ID" value="NZ_CP035286.1"/>
</dbReference>
<evidence type="ECO:0000313" key="3">
    <source>
        <dbReference type="EMBL" id="REG45814.1"/>
    </source>
</evidence>
<feature type="domain" description="Methyltransferase" evidence="2">
    <location>
        <begin position="45"/>
        <end position="137"/>
    </location>
</feature>
<dbReference type="AlphaFoldDB" id="A0AAQ0KLP5"/>
<protein>
    <submittedName>
        <fullName evidence="3">tRNA (Cmo5U34)-methyltransferase</fullName>
    </submittedName>
</protein>
<sequence>MSGATHPGAAASYAARIAHHVPSLHDMHRMAGILLAEHVPENGRVLVLGAGGGLELRAFAQAYSGWRFDGVDPSPAMIGQARDTLGQDSDRVTFHQGYIDDAPKGPFDGATCLLTLHFLSQDERLRTLRELHRRLRPAAPFVMAHHSFPLTGGQQDLWLRRNAAWLIAEGTPEAQAMAGISSIKEQLPVLPPEEDELLLTTAGFRDIQLFYAAFTFKGWVARACQPGDLQSSMRHGHVPLTT</sequence>
<dbReference type="Pfam" id="PF13649">
    <property type="entry name" value="Methyltransf_25"/>
    <property type="match status" value="1"/>
</dbReference>
<name>A0AAQ0KLP5_PARVE</name>
<evidence type="ECO:0000259" key="2">
    <source>
        <dbReference type="Pfam" id="PF13649"/>
    </source>
</evidence>